<accession>A0A484H689</accession>
<feature type="transmembrane region" description="Helical" evidence="10">
    <location>
        <begin position="175"/>
        <end position="201"/>
    </location>
</feature>
<evidence type="ECO:0000256" key="10">
    <source>
        <dbReference type="SAM" id="Phobius"/>
    </source>
</evidence>
<proteinExistence type="predicted"/>
<feature type="transmembrane region" description="Helical" evidence="10">
    <location>
        <begin position="40"/>
        <end position="57"/>
    </location>
</feature>
<keyword evidence="7 10" id="KW-1133">Transmembrane helix</keyword>
<dbReference type="GO" id="GO:0005886">
    <property type="term" value="C:plasma membrane"/>
    <property type="evidence" value="ECO:0007669"/>
    <property type="project" value="UniProtKB-SubCell"/>
</dbReference>
<feature type="transmembrane region" description="Helical" evidence="10">
    <location>
        <begin position="132"/>
        <end position="154"/>
    </location>
</feature>
<keyword evidence="9 10" id="KW-0472">Membrane</keyword>
<protein>
    <submittedName>
        <fullName evidence="11">Potassium uptake protein TrkH</fullName>
    </submittedName>
</protein>
<feature type="transmembrane region" description="Helical" evidence="10">
    <location>
        <begin position="234"/>
        <end position="252"/>
    </location>
</feature>
<keyword evidence="4" id="KW-0633">Potassium transport</keyword>
<evidence type="ECO:0000256" key="2">
    <source>
        <dbReference type="ARBA" id="ARBA00022448"/>
    </source>
</evidence>
<dbReference type="InterPro" id="IPR004772">
    <property type="entry name" value="TrkH"/>
</dbReference>
<keyword evidence="3" id="KW-1003">Cell membrane</keyword>
<evidence type="ECO:0000256" key="4">
    <source>
        <dbReference type="ARBA" id="ARBA00022538"/>
    </source>
</evidence>
<keyword evidence="6" id="KW-0630">Potassium</keyword>
<evidence type="ECO:0000256" key="6">
    <source>
        <dbReference type="ARBA" id="ARBA00022958"/>
    </source>
</evidence>
<evidence type="ECO:0000256" key="8">
    <source>
        <dbReference type="ARBA" id="ARBA00023065"/>
    </source>
</evidence>
<feature type="transmembrane region" description="Helical" evidence="10">
    <location>
        <begin position="272"/>
        <end position="290"/>
    </location>
</feature>
<gene>
    <name evidence="11" type="ORF">RIEGSTA812A_PEG_328</name>
</gene>
<sequence>MHASRLNLRPVFLITGLLLTAFAMLQLVLAAALDDGRIFTTPAAFTFFVGGTLALANRMGAFRLSLRQAFVLIATIWSTLPTFAALPFMFSELALGYTDAFFEAMSGLTTTGSTVIVGLESVESGVLLWRALLQWLGGIGIILTALLILPVLGVGGMQMFRVAAIDAHERPVSRVASLSTELVALYIVLTAIWTLALWALGMTGFEAVTYAMTTISTGGFSTAELSLATFNNVVLELTIVAGMIVGSLPFLLYLQAVHGTPELLLYDTQVRAFLTTLGIAIVLVFGWLWLASDRPLLHAARMAVFTTTALMTGTGYSVANYWQWGGIPAAVLFFLAFVGGCAGSTAGAIKVFRFQILYVTARMQMLKLVQPHSVCVPHYNHRPIPQGVPEAVLGFFFLYACTVAVVSLLLSLIGLDFVTAFSVAATAILNVGQGPSVTCLSFLQLPDAAKWILSVAMLAGRLEMFSVLILFLPNFWRM</sequence>
<keyword evidence="2" id="KW-0813">Transport</keyword>
<feature type="transmembrane region" description="Helical" evidence="10">
    <location>
        <begin position="391"/>
        <end position="413"/>
    </location>
</feature>
<dbReference type="InterPro" id="IPR003445">
    <property type="entry name" value="Cat_transpt"/>
</dbReference>
<dbReference type="AlphaFoldDB" id="A0A484H689"/>
<organism evidence="11">
    <name type="scientific">invertebrate metagenome</name>
    <dbReference type="NCBI Taxonomy" id="1711999"/>
    <lineage>
        <taxon>unclassified sequences</taxon>
        <taxon>metagenomes</taxon>
        <taxon>organismal metagenomes</taxon>
    </lineage>
</organism>
<keyword evidence="8" id="KW-0406">Ion transport</keyword>
<keyword evidence="5 10" id="KW-0812">Transmembrane</keyword>
<feature type="transmembrane region" description="Helical" evidence="10">
    <location>
        <begin position="302"/>
        <end position="324"/>
    </location>
</feature>
<reference evidence="11" key="1">
    <citation type="submission" date="2018-10" db="EMBL/GenBank/DDBJ databases">
        <authorList>
            <person name="Gruber-Vodicka H."/>
            <person name="Jaeckle O."/>
        </authorList>
    </citation>
    <scope>NUCLEOTIDE SEQUENCE</scope>
</reference>
<feature type="transmembrane region" description="Helical" evidence="10">
    <location>
        <begin position="207"/>
        <end position="227"/>
    </location>
</feature>
<feature type="transmembrane region" description="Helical" evidence="10">
    <location>
        <begin position="451"/>
        <end position="472"/>
    </location>
</feature>
<evidence type="ECO:0000256" key="5">
    <source>
        <dbReference type="ARBA" id="ARBA00022692"/>
    </source>
</evidence>
<evidence type="ECO:0000256" key="7">
    <source>
        <dbReference type="ARBA" id="ARBA00022989"/>
    </source>
</evidence>
<dbReference type="GO" id="GO:0015379">
    <property type="term" value="F:potassium:chloride symporter activity"/>
    <property type="evidence" value="ECO:0007669"/>
    <property type="project" value="InterPro"/>
</dbReference>
<dbReference type="Pfam" id="PF02386">
    <property type="entry name" value="TrkH"/>
    <property type="match status" value="1"/>
</dbReference>
<evidence type="ECO:0000256" key="9">
    <source>
        <dbReference type="ARBA" id="ARBA00023136"/>
    </source>
</evidence>
<evidence type="ECO:0000313" key="11">
    <source>
        <dbReference type="EMBL" id="VBB68855.1"/>
    </source>
</evidence>
<name>A0A484H689_9ZZZZ</name>
<dbReference type="PANTHER" id="PTHR32024">
    <property type="entry name" value="TRK SYSTEM POTASSIUM UPTAKE PROTEIN TRKG-RELATED"/>
    <property type="match status" value="1"/>
</dbReference>
<dbReference type="PANTHER" id="PTHR32024:SF3">
    <property type="entry name" value="TRK SYSTEM POTASSIUM UPTAKE PROTEIN"/>
    <property type="match status" value="1"/>
</dbReference>
<evidence type="ECO:0000256" key="3">
    <source>
        <dbReference type="ARBA" id="ARBA00022475"/>
    </source>
</evidence>
<evidence type="ECO:0000256" key="1">
    <source>
        <dbReference type="ARBA" id="ARBA00004651"/>
    </source>
</evidence>
<comment type="subcellular location">
    <subcellularLocation>
        <location evidence="1">Cell membrane</location>
        <topology evidence="1">Multi-pass membrane protein</topology>
    </subcellularLocation>
</comment>
<feature type="transmembrane region" description="Helical" evidence="10">
    <location>
        <begin position="330"/>
        <end position="352"/>
    </location>
</feature>
<dbReference type="PIRSF" id="PIRSF006247">
    <property type="entry name" value="TrkH"/>
    <property type="match status" value="1"/>
</dbReference>
<feature type="transmembrane region" description="Helical" evidence="10">
    <location>
        <begin position="69"/>
        <end position="90"/>
    </location>
</feature>
<dbReference type="EMBL" id="LR026963">
    <property type="protein sequence ID" value="VBB68855.1"/>
    <property type="molecule type" value="Genomic_DNA"/>
</dbReference>